<evidence type="ECO:0000256" key="2">
    <source>
        <dbReference type="SAM" id="MobiDB-lite"/>
    </source>
</evidence>
<proteinExistence type="predicted"/>
<feature type="compositionally biased region" description="Basic and acidic residues" evidence="2">
    <location>
        <begin position="8"/>
        <end position="22"/>
    </location>
</feature>
<dbReference type="PROSITE" id="PS50030">
    <property type="entry name" value="UBA"/>
    <property type="match status" value="1"/>
</dbReference>
<reference evidence="4 5" key="1">
    <citation type="submission" date="2023-10" db="EMBL/GenBank/DDBJ databases">
        <title>Chromosome-scale genome assembly provides insights into flower coloration mechanisms of Canna indica.</title>
        <authorList>
            <person name="Li C."/>
        </authorList>
    </citation>
    <scope>NUCLEOTIDE SEQUENCE [LARGE SCALE GENOMIC DNA]</scope>
    <source>
        <tissue evidence="4">Flower</tissue>
    </source>
</reference>
<evidence type="ECO:0000256" key="1">
    <source>
        <dbReference type="SAM" id="Coils"/>
    </source>
</evidence>
<evidence type="ECO:0000313" key="5">
    <source>
        <dbReference type="Proteomes" id="UP001327560"/>
    </source>
</evidence>
<sequence>MSPASKSKSKDKLAAKAAKEQSKISSKPSAAPIFGSSAPSSAYNPDLGTFHSFDTTACSSLPASQQNAERSSTFGMTGEFDSMSNHNGYSGEPEDHKEKTTSTAIRIDSVPGCDTDKREKIRQKNERKHQRQKERRAQELHERCTGYLMSRKLEMLAQKIVAMGFSTEQATMALIQNEGRVEESVAWLLELSEESKQQIAANVDASVNMKIDITTELAKISDMVTKFKCMKQEVERAVVACEGDLEKAEETLKAQKQELTAASSKLEETGDTVTMSSLDNKMAIPAQNAALRPPLKGLISVSTQQRRDERDLNYNKSVITGAVEPPNKNLQSLRRTPAKPDWGRPQVAPPVDKRWSTTPSISYPLSSSLQVAVSPTNRYVMASNEPKPNLPSVREPVIVMQRPQSVNSKQNPASTSLNISASPPVSTGWYSNGIPNTEMIKVENNGGLGHNLSYLGLSSSGAHQFAPQNPFPTSTFSNAESFATGWARSWNSMGSSTSSLAAPYSLGLFTGWGSSGASSGATPVDWSSSGSKPCDYTSIDWSLDTTLLRPSAASSTWSTMFMGGKTAMPVVNAAGGVHIAAGLQENGISNSHAPDSSGSQDWSSPFAGEDLFSVPRKYVTNSSP</sequence>
<feature type="compositionally biased region" description="Polar residues" evidence="2">
    <location>
        <begin position="588"/>
        <end position="603"/>
    </location>
</feature>
<keyword evidence="1" id="KW-0175">Coiled coil</keyword>
<dbReference type="PANTHER" id="PTHR35294">
    <property type="entry name" value="UBIQUITIN-ASSOCIATED/TRANSLATION ELONGATION FACTOR EF1B PROTEIN"/>
    <property type="match status" value="1"/>
</dbReference>
<feature type="compositionally biased region" description="Basic and acidic residues" evidence="2">
    <location>
        <begin position="114"/>
        <end position="124"/>
    </location>
</feature>
<feature type="region of interest" description="Disordered" evidence="2">
    <location>
        <begin position="1"/>
        <end position="41"/>
    </location>
</feature>
<feature type="region of interest" description="Disordered" evidence="2">
    <location>
        <begin position="108"/>
        <end position="138"/>
    </location>
</feature>
<dbReference type="PANTHER" id="PTHR35294:SF1">
    <property type="entry name" value="OS05G0409000 PROTEIN"/>
    <property type="match status" value="1"/>
</dbReference>
<dbReference type="Proteomes" id="UP001327560">
    <property type="component" value="Chromosome 1"/>
</dbReference>
<dbReference type="InterPro" id="IPR009060">
    <property type="entry name" value="UBA-like_sf"/>
</dbReference>
<feature type="coiled-coil region" evidence="1">
    <location>
        <begin position="231"/>
        <end position="269"/>
    </location>
</feature>
<dbReference type="InterPro" id="IPR015940">
    <property type="entry name" value="UBA"/>
</dbReference>
<gene>
    <name evidence="4" type="ORF">Cni_G02305</name>
</gene>
<feature type="region of interest" description="Disordered" evidence="2">
    <location>
        <begin position="84"/>
        <end position="103"/>
    </location>
</feature>
<dbReference type="EMBL" id="CP136890">
    <property type="protein sequence ID" value="WOK93605.1"/>
    <property type="molecule type" value="Genomic_DNA"/>
</dbReference>
<protein>
    <recommendedName>
        <fullName evidence="3">UBA domain-containing protein</fullName>
    </recommendedName>
</protein>
<organism evidence="4 5">
    <name type="scientific">Canna indica</name>
    <name type="common">Indian-shot</name>
    <dbReference type="NCBI Taxonomy" id="4628"/>
    <lineage>
        <taxon>Eukaryota</taxon>
        <taxon>Viridiplantae</taxon>
        <taxon>Streptophyta</taxon>
        <taxon>Embryophyta</taxon>
        <taxon>Tracheophyta</taxon>
        <taxon>Spermatophyta</taxon>
        <taxon>Magnoliopsida</taxon>
        <taxon>Liliopsida</taxon>
        <taxon>Zingiberales</taxon>
        <taxon>Cannaceae</taxon>
        <taxon>Canna</taxon>
    </lineage>
</organism>
<evidence type="ECO:0000259" key="3">
    <source>
        <dbReference type="PROSITE" id="PS50030"/>
    </source>
</evidence>
<name>A0AAQ3JS96_9LILI</name>
<evidence type="ECO:0000313" key="4">
    <source>
        <dbReference type="EMBL" id="WOK93605.1"/>
    </source>
</evidence>
<keyword evidence="5" id="KW-1185">Reference proteome</keyword>
<dbReference type="AlphaFoldDB" id="A0AAQ3JS96"/>
<dbReference type="SUPFAM" id="SSF46934">
    <property type="entry name" value="UBA-like"/>
    <property type="match status" value="1"/>
</dbReference>
<accession>A0AAQ3JS96</accession>
<feature type="compositionally biased region" description="Basic residues" evidence="2">
    <location>
        <begin position="125"/>
        <end position="134"/>
    </location>
</feature>
<dbReference type="Gene3D" id="1.10.8.10">
    <property type="entry name" value="DNA helicase RuvA subunit, C-terminal domain"/>
    <property type="match status" value="1"/>
</dbReference>
<feature type="region of interest" description="Disordered" evidence="2">
    <location>
        <begin position="588"/>
        <end position="608"/>
    </location>
</feature>
<feature type="region of interest" description="Disordered" evidence="2">
    <location>
        <begin position="322"/>
        <end position="355"/>
    </location>
</feature>
<feature type="domain" description="UBA" evidence="3">
    <location>
        <begin position="139"/>
        <end position="191"/>
    </location>
</feature>